<feature type="signal peptide" evidence="1">
    <location>
        <begin position="1"/>
        <end position="21"/>
    </location>
</feature>
<dbReference type="RefSeq" id="WP_002436087.1">
    <property type="nucleotide sequence ID" value="NZ_BAFF01000006.1"/>
</dbReference>
<dbReference type="EMBL" id="BAFF01000006">
    <property type="protein sequence ID" value="GAB52317.1"/>
    <property type="molecule type" value="Genomic_DNA"/>
</dbReference>
<dbReference type="GeneID" id="92827620"/>
<dbReference type="Pfam" id="PF11604">
    <property type="entry name" value="CusF_Ec"/>
    <property type="match status" value="1"/>
</dbReference>
<dbReference type="InterPro" id="IPR042230">
    <property type="entry name" value="CusF_sf"/>
</dbReference>
<proteinExistence type="predicted"/>
<keyword evidence="3" id="KW-1185">Reference proteome</keyword>
<dbReference type="Proteomes" id="UP000010297">
    <property type="component" value="Unassembled WGS sequence"/>
</dbReference>
<evidence type="ECO:0000313" key="3">
    <source>
        <dbReference type="Proteomes" id="UP000010297"/>
    </source>
</evidence>
<accession>H5V2N1</accession>
<keyword evidence="1" id="KW-0732">Signal</keyword>
<organism evidence="2 3">
    <name type="scientific">Atlantibacter hermannii NBRC 105704</name>
    <dbReference type="NCBI Taxonomy" id="1115512"/>
    <lineage>
        <taxon>Bacteria</taxon>
        <taxon>Pseudomonadati</taxon>
        <taxon>Pseudomonadota</taxon>
        <taxon>Gammaproteobacteria</taxon>
        <taxon>Enterobacterales</taxon>
        <taxon>Enterobacteriaceae</taxon>
        <taxon>Atlantibacter</taxon>
    </lineage>
</organism>
<feature type="chain" id="PRO_5003599484" evidence="1">
    <location>
        <begin position="22"/>
        <end position="113"/>
    </location>
</feature>
<dbReference type="Gene3D" id="2.40.50.320">
    <property type="entry name" value="Copper binding periplasmic protein CusF"/>
    <property type="match status" value="1"/>
</dbReference>
<dbReference type="InterPro" id="IPR021647">
    <property type="entry name" value="CusF_Ec"/>
</dbReference>
<comment type="caution">
    <text evidence="2">The sequence shown here is derived from an EMBL/GenBank/DDBJ whole genome shotgun (WGS) entry which is preliminary data.</text>
</comment>
<evidence type="ECO:0000313" key="2">
    <source>
        <dbReference type="EMBL" id="GAB52317.1"/>
    </source>
</evidence>
<name>H5V2N1_ATLHE</name>
<dbReference type="AlphaFoldDB" id="H5V2N1"/>
<protein>
    <submittedName>
        <fullName evidence="2">Cation efflux system protein CusF</fullName>
    </submittedName>
</protein>
<dbReference type="eggNOG" id="COG5569">
    <property type="taxonomic scope" value="Bacteria"/>
</dbReference>
<gene>
    <name evidence="2" type="primary">cusF</name>
    <name evidence="2" type="ORF">EH105704_06_00890</name>
</gene>
<reference evidence="2 3" key="1">
    <citation type="submission" date="2012-02" db="EMBL/GenBank/DDBJ databases">
        <title>Whole genome shotgun sequence of Escherichia hermannii NBRC 105704.</title>
        <authorList>
            <person name="Yoshida I."/>
            <person name="Hosoyama A."/>
            <person name="Tsuchikane K."/>
            <person name="Katsumata H."/>
            <person name="Yamazaki S."/>
            <person name="Fujita N."/>
        </authorList>
    </citation>
    <scope>NUCLEOTIDE SEQUENCE [LARGE SCALE GENOMIC DNA]</scope>
    <source>
        <strain evidence="2 3">NBRC 105704</strain>
    </source>
</reference>
<evidence type="ECO:0000256" key="1">
    <source>
        <dbReference type="SAM" id="SignalP"/>
    </source>
</evidence>
<sequence length="113" mass="12555">MFILSRLLPVAALLFTFSAFSAENIPAHQHHGMAMPMSAEQPVWQSQGVVKKMTDRQITLSHAAIEALNWPPMTMAFDRPAHLPTPVQVGDKVTFTFSQTDSGYQLVHIAPLR</sequence>